<comment type="caution">
    <text evidence="3">The sequence shown here is derived from an EMBL/GenBank/DDBJ whole genome shotgun (WGS) entry which is preliminary data.</text>
</comment>
<feature type="domain" description="DUF676" evidence="2">
    <location>
        <begin position="525"/>
        <end position="721"/>
    </location>
</feature>
<dbReference type="InterPro" id="IPR044294">
    <property type="entry name" value="Lipase-like"/>
</dbReference>
<organism evidence="3 4">
    <name type="scientific">Artemisia annua</name>
    <name type="common">Sweet wormwood</name>
    <dbReference type="NCBI Taxonomy" id="35608"/>
    <lineage>
        <taxon>Eukaryota</taxon>
        <taxon>Viridiplantae</taxon>
        <taxon>Streptophyta</taxon>
        <taxon>Embryophyta</taxon>
        <taxon>Tracheophyta</taxon>
        <taxon>Spermatophyta</taxon>
        <taxon>Magnoliopsida</taxon>
        <taxon>eudicotyledons</taxon>
        <taxon>Gunneridae</taxon>
        <taxon>Pentapetalae</taxon>
        <taxon>asterids</taxon>
        <taxon>campanulids</taxon>
        <taxon>Asterales</taxon>
        <taxon>Asteraceae</taxon>
        <taxon>Asteroideae</taxon>
        <taxon>Anthemideae</taxon>
        <taxon>Artemisiinae</taxon>
        <taxon>Artemisia</taxon>
    </lineage>
</organism>
<gene>
    <name evidence="3" type="ORF">CTI12_AA314560</name>
</gene>
<dbReference type="Gene3D" id="3.40.50.1820">
    <property type="entry name" value="alpha/beta hydrolase"/>
    <property type="match status" value="1"/>
</dbReference>
<dbReference type="Pfam" id="PF05057">
    <property type="entry name" value="DUF676"/>
    <property type="match status" value="1"/>
</dbReference>
<proteinExistence type="inferred from homology"/>
<dbReference type="OrthoDB" id="273452at2759"/>
<evidence type="ECO:0000259" key="2">
    <source>
        <dbReference type="Pfam" id="PF05057"/>
    </source>
</evidence>
<evidence type="ECO:0000313" key="4">
    <source>
        <dbReference type="Proteomes" id="UP000245207"/>
    </source>
</evidence>
<dbReference type="AlphaFoldDB" id="A0A2U1N2Q1"/>
<evidence type="ECO:0000256" key="1">
    <source>
        <dbReference type="ARBA" id="ARBA00007949"/>
    </source>
</evidence>
<dbReference type="PANTHER" id="PTHR12482:SF5">
    <property type="entry name" value="DUF676 DOMAIN-CONTAINING PROTEIN"/>
    <property type="match status" value="1"/>
</dbReference>
<dbReference type="SUPFAM" id="SSF53474">
    <property type="entry name" value="alpha/beta-Hydrolases"/>
    <property type="match status" value="1"/>
</dbReference>
<dbReference type="InterPro" id="IPR022122">
    <property type="entry name" value="DUF3657"/>
</dbReference>
<dbReference type="InterPro" id="IPR007751">
    <property type="entry name" value="DUF676_lipase-like"/>
</dbReference>
<accession>A0A2U1N2Q1</accession>
<protein>
    <submittedName>
        <fullName evidence="3">Serine esterase family protein</fullName>
    </submittedName>
</protein>
<dbReference type="EMBL" id="PKPP01003757">
    <property type="protein sequence ID" value="PWA67805.1"/>
    <property type="molecule type" value="Genomic_DNA"/>
</dbReference>
<sequence>MFRRLKWLITGHHPKTNKPNKPDAKLLPLATEQKSVANLYSRIKRKKLMLEGVHEVAIYIHRFHNLDLFQQGWYQVKITMRWEDSEYASAVGTPSRVVQYDAPDLGADNFLGVWKIDDTDHSFSSQPFRIRYARQDILLSVMISFNLSLGKIEGPITSAVILKFELLYAPVLENGSNLQESLELSPAAVHEFRIPPKALVGLHSYCPVHFDAFHAVVVDTSVHISLLKGGVHAIKKPSRSNSMINEEIANEKYDKENLVFLVKSFLSSRTILLQELRNLSKAIKETIDLTGFTSQHDETKLLSAPMEMGMEIADADSQIPEKMQNSTQVPNGTTDFSSDYLYSLKNDELLRLFHSLGDQLLNLWSTFLKFHRANKTKVLDHLRNSYAIDRRAEWSIWMVYSKVEMPQQPTRNETEDSSYHGLRGKVPVLRKITEDPSQAAATRAELHRRSIAQMRINNRSIQDLHIFGDPSRIPIIIVEHVVNAPLRSPSGNSYFRNKDPKDINGTLPVIDSSFSRSQQKGRILKIAVFVHGFQGHHLDLRLVRNQWLLIDPKIEFLMSEVNEDKTSDDFRDMGLRLAKEVIAFVKKKMDKASRSGSLKNVKLSFVGHSIGNVIIRTALAESIMEPYHRYLHTYVSVSGPHLGYLYSSNSLFNSGLWLLKKLKNTRCIHQLTFTDDIDLENTFFYKLSKQKTLEHFKNILLLSSPQDGYVPYHSARIEMCQASSGDYSRKGKIFHEMLNNCLDQMRAPSSEQRMFMRCDVNFDVSIQGRNLNTIIGRAAHIEFLETDIFAKFIMWSFPELFR</sequence>
<name>A0A2U1N2Q1_ARTAN</name>
<dbReference type="Pfam" id="PF12394">
    <property type="entry name" value="DUF3657"/>
    <property type="match status" value="1"/>
</dbReference>
<dbReference type="STRING" id="35608.A0A2U1N2Q1"/>
<dbReference type="PANTHER" id="PTHR12482">
    <property type="entry name" value="LIPASE ROG1-RELATED-RELATED"/>
    <property type="match status" value="1"/>
</dbReference>
<keyword evidence="4" id="KW-1185">Reference proteome</keyword>
<dbReference type="Proteomes" id="UP000245207">
    <property type="component" value="Unassembled WGS sequence"/>
</dbReference>
<evidence type="ECO:0000313" key="3">
    <source>
        <dbReference type="EMBL" id="PWA67805.1"/>
    </source>
</evidence>
<reference evidence="3 4" key="1">
    <citation type="journal article" date="2018" name="Mol. Plant">
        <title>The genome of Artemisia annua provides insight into the evolution of Asteraceae family and artemisinin biosynthesis.</title>
        <authorList>
            <person name="Shen Q."/>
            <person name="Zhang L."/>
            <person name="Liao Z."/>
            <person name="Wang S."/>
            <person name="Yan T."/>
            <person name="Shi P."/>
            <person name="Liu M."/>
            <person name="Fu X."/>
            <person name="Pan Q."/>
            <person name="Wang Y."/>
            <person name="Lv Z."/>
            <person name="Lu X."/>
            <person name="Zhang F."/>
            <person name="Jiang W."/>
            <person name="Ma Y."/>
            <person name="Chen M."/>
            <person name="Hao X."/>
            <person name="Li L."/>
            <person name="Tang Y."/>
            <person name="Lv G."/>
            <person name="Zhou Y."/>
            <person name="Sun X."/>
            <person name="Brodelius P.E."/>
            <person name="Rose J.K.C."/>
            <person name="Tang K."/>
        </authorList>
    </citation>
    <scope>NUCLEOTIDE SEQUENCE [LARGE SCALE GENOMIC DNA]</scope>
    <source>
        <strain evidence="4">cv. Huhao1</strain>
        <tissue evidence="3">Leaf</tissue>
    </source>
</reference>
<comment type="similarity">
    <text evidence="1">Belongs to the FAM135 family.</text>
</comment>
<dbReference type="FunFam" id="3.40.50.1820:FF:000102">
    <property type="entry name" value="Putative serine esterase family protein"/>
    <property type="match status" value="1"/>
</dbReference>
<dbReference type="InterPro" id="IPR029058">
    <property type="entry name" value="AB_hydrolase_fold"/>
</dbReference>